<reference evidence="2" key="1">
    <citation type="submission" date="2022-11" db="UniProtKB">
        <authorList>
            <consortium name="WormBaseParasite"/>
        </authorList>
    </citation>
    <scope>IDENTIFICATION</scope>
</reference>
<dbReference type="AlphaFoldDB" id="A0A914PTB2"/>
<name>A0A914PTB2_9BILA</name>
<dbReference type="WBParaSite" id="PDA_v2.g21932.t1">
    <property type="protein sequence ID" value="PDA_v2.g21932.t1"/>
    <property type="gene ID" value="PDA_v2.g21932"/>
</dbReference>
<proteinExistence type="predicted"/>
<organism evidence="1 2">
    <name type="scientific">Panagrolaimus davidi</name>
    <dbReference type="NCBI Taxonomy" id="227884"/>
    <lineage>
        <taxon>Eukaryota</taxon>
        <taxon>Metazoa</taxon>
        <taxon>Ecdysozoa</taxon>
        <taxon>Nematoda</taxon>
        <taxon>Chromadorea</taxon>
        <taxon>Rhabditida</taxon>
        <taxon>Tylenchina</taxon>
        <taxon>Panagrolaimomorpha</taxon>
        <taxon>Panagrolaimoidea</taxon>
        <taxon>Panagrolaimidae</taxon>
        <taxon>Panagrolaimus</taxon>
    </lineage>
</organism>
<sequence>MNVISKLSTTKKTIVWPEAPSIQQKHLSLPYLIIDYIAKNPSSSEVYKKLIQCCKYFFEKMPILVAADMFYGGRKLCPYNDRQCEDNDEVCCVSIDINKITSSIWLTNAILFDQMYPLVNQKDYYSLLCSKIYRVETSELQLHGISILFDDFKVLASAVKNVELVDVDITYNDGKPVMLEDILESIPNIKKFDLRFKDNFTFVPSAKKMAQLHNLDYFDLNNIPEVLNVDDLFFTFMKNHKKTKIWLSFANEISDGYKARLDALIDIIIESGFFDHVIRYDGQDQDKRDILLERYFRTD</sequence>
<keyword evidence="1" id="KW-1185">Reference proteome</keyword>
<evidence type="ECO:0000313" key="2">
    <source>
        <dbReference type="WBParaSite" id="PDA_v2.g21932.t1"/>
    </source>
</evidence>
<evidence type="ECO:0000313" key="1">
    <source>
        <dbReference type="Proteomes" id="UP000887578"/>
    </source>
</evidence>
<dbReference type="Proteomes" id="UP000887578">
    <property type="component" value="Unplaced"/>
</dbReference>
<accession>A0A914PTB2</accession>
<protein>
    <submittedName>
        <fullName evidence="2">DUF38 domain-containing protein</fullName>
    </submittedName>
</protein>